<accession>A0A0U1L5R4</accession>
<protein>
    <submittedName>
        <fullName evidence="2">Uncharacterized protein</fullName>
    </submittedName>
</protein>
<feature type="region of interest" description="Disordered" evidence="1">
    <location>
        <begin position="1"/>
        <end position="25"/>
    </location>
</feature>
<name>A0A0U1L5R4_9FIRM</name>
<organism evidence="2 3">
    <name type="scientific">Sporomusa ovata</name>
    <dbReference type="NCBI Taxonomy" id="2378"/>
    <lineage>
        <taxon>Bacteria</taxon>
        <taxon>Bacillati</taxon>
        <taxon>Bacillota</taxon>
        <taxon>Negativicutes</taxon>
        <taxon>Selenomonadales</taxon>
        <taxon>Sporomusaceae</taxon>
        <taxon>Sporomusa</taxon>
    </lineage>
</organism>
<evidence type="ECO:0000256" key="1">
    <source>
        <dbReference type="SAM" id="MobiDB-lite"/>
    </source>
</evidence>
<reference evidence="3" key="1">
    <citation type="submission" date="2015-03" db="EMBL/GenBank/DDBJ databases">
        <authorList>
            <person name="Nijsse Bart"/>
        </authorList>
    </citation>
    <scope>NUCLEOTIDE SEQUENCE [LARGE SCALE GENOMIC DNA]</scope>
</reference>
<feature type="compositionally biased region" description="Basic residues" evidence="1">
    <location>
        <begin position="1"/>
        <end position="11"/>
    </location>
</feature>
<evidence type="ECO:0000313" key="2">
    <source>
        <dbReference type="EMBL" id="CQR74845.1"/>
    </source>
</evidence>
<dbReference type="EMBL" id="CTRP01000015">
    <property type="protein sequence ID" value="CQR74845.1"/>
    <property type="molecule type" value="Genomic_DNA"/>
</dbReference>
<dbReference type="AlphaFoldDB" id="A0A0U1L5R4"/>
<keyword evidence="3" id="KW-1185">Reference proteome</keyword>
<dbReference type="Proteomes" id="UP000049855">
    <property type="component" value="Unassembled WGS sequence"/>
</dbReference>
<proteinExistence type="predicted"/>
<gene>
    <name evidence="2" type="ORF">SpAn4DRAFT_4202</name>
</gene>
<sequence length="38" mass="4447">MRGKKLNKRHTNPIIPRTTPQDGAYLKTLKKLQEERAD</sequence>
<evidence type="ECO:0000313" key="3">
    <source>
        <dbReference type="Proteomes" id="UP000049855"/>
    </source>
</evidence>